<proteinExistence type="predicted"/>
<organism evidence="1 2">
    <name type="scientific">Anaeramoeba flamelloides</name>
    <dbReference type="NCBI Taxonomy" id="1746091"/>
    <lineage>
        <taxon>Eukaryota</taxon>
        <taxon>Metamonada</taxon>
        <taxon>Anaeramoebidae</taxon>
        <taxon>Anaeramoeba</taxon>
    </lineage>
</organism>
<comment type="caution">
    <text evidence="1">The sequence shown here is derived from an EMBL/GenBank/DDBJ whole genome shotgun (WGS) entry which is preliminary data.</text>
</comment>
<name>A0ABQ8ZFQ2_9EUKA</name>
<protein>
    <submittedName>
        <fullName evidence="1">Uncharacterized protein</fullName>
    </submittedName>
</protein>
<keyword evidence="2" id="KW-1185">Reference proteome</keyword>
<reference evidence="1" key="1">
    <citation type="submission" date="2022-08" db="EMBL/GenBank/DDBJ databases">
        <title>Novel sulfate-reducing endosymbionts in the free-living metamonad Anaeramoeba.</title>
        <authorList>
            <person name="Jerlstrom-Hultqvist J."/>
            <person name="Cepicka I."/>
            <person name="Gallot-Lavallee L."/>
            <person name="Salas-Leiva D."/>
            <person name="Curtis B.A."/>
            <person name="Zahonova K."/>
            <person name="Pipaliya S."/>
            <person name="Dacks J."/>
            <person name="Roger A.J."/>
        </authorList>
    </citation>
    <scope>NUCLEOTIDE SEQUENCE</scope>
    <source>
        <strain evidence="1">Schooner1</strain>
    </source>
</reference>
<accession>A0ABQ8ZFQ2</accession>
<evidence type="ECO:0000313" key="1">
    <source>
        <dbReference type="EMBL" id="KAJ6255741.1"/>
    </source>
</evidence>
<gene>
    <name evidence="1" type="ORF">M0813_11062</name>
</gene>
<sequence length="155" mass="18862">MGGIIKTMNNRNRYNYELQFSLRAVHKYLPWVNKIYILINSNTDYPYWIKEENSGKIVVYDRLPTDRQPDPLPNSQHPLSQDYFFHQKAICLVFTKTITEWKSIKNNAEFRNLKRPDYKFAMFSHLPKPMRRDFILKFQEEYKEYAELVQSHYKK</sequence>
<dbReference type="EMBL" id="JAOAOG010000001">
    <property type="protein sequence ID" value="KAJ6255741.1"/>
    <property type="molecule type" value="Genomic_DNA"/>
</dbReference>
<dbReference type="Proteomes" id="UP001150062">
    <property type="component" value="Unassembled WGS sequence"/>
</dbReference>
<evidence type="ECO:0000313" key="2">
    <source>
        <dbReference type="Proteomes" id="UP001150062"/>
    </source>
</evidence>